<gene>
    <name evidence="1" type="ORF">SAMN04488128_1021626</name>
</gene>
<organism evidence="1 2">
    <name type="scientific">Chitinophaga eiseniae</name>
    <dbReference type="NCBI Taxonomy" id="634771"/>
    <lineage>
        <taxon>Bacteria</taxon>
        <taxon>Pseudomonadati</taxon>
        <taxon>Bacteroidota</taxon>
        <taxon>Chitinophagia</taxon>
        <taxon>Chitinophagales</taxon>
        <taxon>Chitinophagaceae</taxon>
        <taxon>Chitinophaga</taxon>
    </lineage>
</organism>
<dbReference type="EMBL" id="FUWZ01000002">
    <property type="protein sequence ID" value="SKA21464.1"/>
    <property type="molecule type" value="Genomic_DNA"/>
</dbReference>
<proteinExistence type="predicted"/>
<evidence type="ECO:0000313" key="1">
    <source>
        <dbReference type="EMBL" id="SKA21464.1"/>
    </source>
</evidence>
<name>A0A1T4RZN9_9BACT</name>
<reference evidence="2" key="1">
    <citation type="submission" date="2017-02" db="EMBL/GenBank/DDBJ databases">
        <authorList>
            <person name="Varghese N."/>
            <person name="Submissions S."/>
        </authorList>
    </citation>
    <scope>NUCLEOTIDE SEQUENCE [LARGE SCALE GENOMIC DNA]</scope>
    <source>
        <strain evidence="2">DSM 22224</strain>
    </source>
</reference>
<dbReference type="AlphaFoldDB" id="A0A1T4RZN9"/>
<accession>A0A1T4RZN9</accession>
<evidence type="ECO:0000313" key="2">
    <source>
        <dbReference type="Proteomes" id="UP000190367"/>
    </source>
</evidence>
<keyword evidence="2" id="KW-1185">Reference proteome</keyword>
<dbReference type="Proteomes" id="UP000190367">
    <property type="component" value="Unassembled WGS sequence"/>
</dbReference>
<protein>
    <submittedName>
        <fullName evidence="1">Uncharacterized protein</fullName>
    </submittedName>
</protein>
<sequence length="121" mass="13965">MERNATAVERVQGLDLRDYLTRFDYRQFQPAQPPETRHTLTIDGQEYEINAIAVITEIDSYKIVTYRLRNDKFCEVLYTAAGELANQAEDFSQVIYARMGKVFKLGKLNGGACLLYLLKNY</sequence>